<sequence>MDNYTNLHMCTYINTYRTSTNAICVSNKPTSKHLTHVHIYKYTPNRYVIRISREPASTVYLAYNPYLSKQ</sequence>
<keyword evidence="2" id="KW-1185">Reference proteome</keyword>
<protein>
    <submittedName>
        <fullName evidence="1">Uncharacterized protein</fullName>
    </submittedName>
</protein>
<dbReference type="KEGG" id="cic:CICLE_v10026898mg"/>
<evidence type="ECO:0000313" key="1">
    <source>
        <dbReference type="EMBL" id="ESR41132.1"/>
    </source>
</evidence>
<dbReference type="Gramene" id="ESR41132">
    <property type="protein sequence ID" value="ESR41132"/>
    <property type="gene ID" value="CICLE_v10026898mg"/>
</dbReference>
<proteinExistence type="predicted"/>
<dbReference type="InParanoid" id="V4SKI5"/>
<dbReference type="Proteomes" id="UP000030687">
    <property type="component" value="Unassembled WGS sequence"/>
</dbReference>
<gene>
    <name evidence="1" type="ORF">CICLE_v10026898mg</name>
</gene>
<accession>V4SKI5</accession>
<dbReference type="EMBL" id="KI536925">
    <property type="protein sequence ID" value="ESR41132.1"/>
    <property type="molecule type" value="Genomic_DNA"/>
</dbReference>
<evidence type="ECO:0000313" key="2">
    <source>
        <dbReference type="Proteomes" id="UP000030687"/>
    </source>
</evidence>
<organism evidence="1 2">
    <name type="scientific">Citrus clementina</name>
    <name type="common">Clementine</name>
    <name type="synonym">Citrus deliciosa x Citrus sinensis</name>
    <dbReference type="NCBI Taxonomy" id="85681"/>
    <lineage>
        <taxon>Eukaryota</taxon>
        <taxon>Viridiplantae</taxon>
        <taxon>Streptophyta</taxon>
        <taxon>Embryophyta</taxon>
        <taxon>Tracheophyta</taxon>
        <taxon>Spermatophyta</taxon>
        <taxon>Magnoliopsida</taxon>
        <taxon>eudicotyledons</taxon>
        <taxon>Gunneridae</taxon>
        <taxon>Pentapetalae</taxon>
        <taxon>rosids</taxon>
        <taxon>malvids</taxon>
        <taxon>Sapindales</taxon>
        <taxon>Rutaceae</taxon>
        <taxon>Aurantioideae</taxon>
        <taxon>Citrus</taxon>
    </lineage>
</organism>
<dbReference type="AlphaFoldDB" id="V4SKI5"/>
<name>V4SKI5_CITCL</name>
<reference evidence="1 2" key="1">
    <citation type="submission" date="2013-10" db="EMBL/GenBank/DDBJ databases">
        <authorList>
            <consortium name="International Citrus Genome Consortium"/>
            <person name="Jenkins J."/>
            <person name="Schmutz J."/>
            <person name="Prochnik S."/>
            <person name="Rokhsar D."/>
            <person name="Gmitter F."/>
            <person name="Ollitrault P."/>
            <person name="Machado M."/>
            <person name="Talon M."/>
            <person name="Wincker P."/>
            <person name="Jaillon O."/>
            <person name="Morgante M."/>
        </authorList>
    </citation>
    <scope>NUCLEOTIDE SEQUENCE</scope>
    <source>
        <strain evidence="2">cv. Clemenules</strain>
    </source>
</reference>